<gene>
    <name evidence="1" type="ORF">M378DRAFT_16595</name>
</gene>
<dbReference type="InParanoid" id="A0A0C2S2U1"/>
<protein>
    <submittedName>
        <fullName evidence="1">Uncharacterized protein</fullName>
    </submittedName>
</protein>
<evidence type="ECO:0000313" key="2">
    <source>
        <dbReference type="Proteomes" id="UP000054549"/>
    </source>
</evidence>
<dbReference type="EMBL" id="KN818389">
    <property type="protein sequence ID" value="KIL56970.1"/>
    <property type="molecule type" value="Genomic_DNA"/>
</dbReference>
<accession>A0A0C2S2U1</accession>
<sequence>MANGGASLAAGGMKIIGGLPVNKEERKEFDRLVRNGPLICRAKVWLGCSGGSEIKEPGLFQELLAVPQGREGLDGDDGLGNVVVDIKKDAERTRMPLNVFLEVMALG</sequence>
<dbReference type="AlphaFoldDB" id="A0A0C2S2U1"/>
<dbReference type="Proteomes" id="UP000054549">
    <property type="component" value="Unassembled WGS sequence"/>
</dbReference>
<dbReference type="HOGENOM" id="CLU_2209342_0_0_1"/>
<dbReference type="STRING" id="946122.A0A0C2S2U1"/>
<organism evidence="1 2">
    <name type="scientific">Amanita muscaria (strain Koide BX008)</name>
    <dbReference type="NCBI Taxonomy" id="946122"/>
    <lineage>
        <taxon>Eukaryota</taxon>
        <taxon>Fungi</taxon>
        <taxon>Dikarya</taxon>
        <taxon>Basidiomycota</taxon>
        <taxon>Agaricomycotina</taxon>
        <taxon>Agaricomycetes</taxon>
        <taxon>Agaricomycetidae</taxon>
        <taxon>Agaricales</taxon>
        <taxon>Pluteineae</taxon>
        <taxon>Amanitaceae</taxon>
        <taxon>Amanita</taxon>
    </lineage>
</organism>
<evidence type="ECO:0000313" key="1">
    <source>
        <dbReference type="EMBL" id="KIL56970.1"/>
    </source>
</evidence>
<proteinExistence type="predicted"/>
<name>A0A0C2S2U1_AMAMK</name>
<dbReference type="OrthoDB" id="294251at2759"/>
<reference evidence="1 2" key="1">
    <citation type="submission" date="2014-04" db="EMBL/GenBank/DDBJ databases">
        <title>Evolutionary Origins and Diversification of the Mycorrhizal Mutualists.</title>
        <authorList>
            <consortium name="DOE Joint Genome Institute"/>
            <consortium name="Mycorrhizal Genomics Consortium"/>
            <person name="Kohler A."/>
            <person name="Kuo A."/>
            <person name="Nagy L.G."/>
            <person name="Floudas D."/>
            <person name="Copeland A."/>
            <person name="Barry K.W."/>
            <person name="Cichocki N."/>
            <person name="Veneault-Fourrey C."/>
            <person name="LaButti K."/>
            <person name="Lindquist E.A."/>
            <person name="Lipzen A."/>
            <person name="Lundell T."/>
            <person name="Morin E."/>
            <person name="Murat C."/>
            <person name="Riley R."/>
            <person name="Ohm R."/>
            <person name="Sun H."/>
            <person name="Tunlid A."/>
            <person name="Henrissat B."/>
            <person name="Grigoriev I.V."/>
            <person name="Hibbett D.S."/>
            <person name="Martin F."/>
        </authorList>
    </citation>
    <scope>NUCLEOTIDE SEQUENCE [LARGE SCALE GENOMIC DNA]</scope>
    <source>
        <strain evidence="1 2">Koide BX008</strain>
    </source>
</reference>
<keyword evidence="2" id="KW-1185">Reference proteome</keyword>